<dbReference type="CDD" id="cd01392">
    <property type="entry name" value="HTH_LacI"/>
    <property type="match status" value="1"/>
</dbReference>
<accession>A0A7T0LLD1</accession>
<dbReference type="Gene3D" id="3.40.50.2300">
    <property type="match status" value="1"/>
</dbReference>
<dbReference type="PROSITE" id="PS50932">
    <property type="entry name" value="HTH_LACI_2"/>
    <property type="match status" value="1"/>
</dbReference>
<dbReference type="GO" id="GO:0000976">
    <property type="term" value="F:transcription cis-regulatory region binding"/>
    <property type="evidence" value="ECO:0007669"/>
    <property type="project" value="TreeGrafter"/>
</dbReference>
<gene>
    <name evidence="6" type="ORF">ID810_02835</name>
</gene>
<proteinExistence type="predicted"/>
<dbReference type="Pfam" id="PF00356">
    <property type="entry name" value="LacI"/>
    <property type="match status" value="1"/>
</dbReference>
<dbReference type="AlphaFoldDB" id="A0A7T0LLD1"/>
<dbReference type="SMART" id="SM00354">
    <property type="entry name" value="HTH_LACI"/>
    <property type="match status" value="1"/>
</dbReference>
<dbReference type="KEGG" id="arep:ID810_02835"/>
<evidence type="ECO:0000313" key="7">
    <source>
        <dbReference type="Proteomes" id="UP000594637"/>
    </source>
</evidence>
<reference evidence="6 7" key="1">
    <citation type="submission" date="2020-11" db="EMBL/GenBank/DDBJ databases">
        <title>Actinomyces sp. ZJ750.</title>
        <authorList>
            <person name="Zhou J."/>
        </authorList>
    </citation>
    <scope>NUCLEOTIDE SEQUENCE [LARGE SCALE GENOMIC DNA]</scope>
    <source>
        <strain evidence="6 7">ZJ750</strain>
    </source>
</reference>
<dbReference type="Gene3D" id="1.10.260.40">
    <property type="entry name" value="lambda repressor-like DNA-binding domains"/>
    <property type="match status" value="1"/>
</dbReference>
<dbReference type="PANTHER" id="PTHR30146:SF148">
    <property type="entry name" value="HTH-TYPE TRANSCRIPTIONAL REPRESSOR PURR-RELATED"/>
    <property type="match status" value="1"/>
</dbReference>
<dbReference type="SUPFAM" id="SSF53822">
    <property type="entry name" value="Periplasmic binding protein-like I"/>
    <property type="match status" value="1"/>
</dbReference>
<dbReference type="Pfam" id="PF00532">
    <property type="entry name" value="Peripla_BP_1"/>
    <property type="match status" value="1"/>
</dbReference>
<evidence type="ECO:0000256" key="3">
    <source>
        <dbReference type="ARBA" id="ARBA00023125"/>
    </source>
</evidence>
<feature type="domain" description="HTH lacI-type" evidence="5">
    <location>
        <begin position="6"/>
        <end position="62"/>
    </location>
</feature>
<dbReference type="GO" id="GO:0003700">
    <property type="term" value="F:DNA-binding transcription factor activity"/>
    <property type="evidence" value="ECO:0007669"/>
    <property type="project" value="TreeGrafter"/>
</dbReference>
<evidence type="ECO:0000256" key="1">
    <source>
        <dbReference type="ARBA" id="ARBA00022491"/>
    </source>
</evidence>
<dbReference type="InterPro" id="IPR028082">
    <property type="entry name" value="Peripla_BP_I"/>
</dbReference>
<dbReference type="InterPro" id="IPR010982">
    <property type="entry name" value="Lambda_DNA-bd_dom_sf"/>
</dbReference>
<dbReference type="SUPFAM" id="SSF47413">
    <property type="entry name" value="lambda repressor-like DNA-binding domains"/>
    <property type="match status" value="1"/>
</dbReference>
<protein>
    <submittedName>
        <fullName evidence="6">LacI family DNA-binding transcriptional regulator</fullName>
    </submittedName>
</protein>
<keyword evidence="1" id="KW-0678">Repressor</keyword>
<evidence type="ECO:0000256" key="2">
    <source>
        <dbReference type="ARBA" id="ARBA00023015"/>
    </source>
</evidence>
<keyword evidence="7" id="KW-1185">Reference proteome</keyword>
<keyword evidence="2" id="KW-0805">Transcription regulation</keyword>
<organism evidence="6 7">
    <name type="scientific">Actinomyces respiraculi</name>
    <dbReference type="NCBI Taxonomy" id="2744574"/>
    <lineage>
        <taxon>Bacteria</taxon>
        <taxon>Bacillati</taxon>
        <taxon>Actinomycetota</taxon>
        <taxon>Actinomycetes</taxon>
        <taxon>Actinomycetales</taxon>
        <taxon>Actinomycetaceae</taxon>
        <taxon>Actinomyces</taxon>
    </lineage>
</organism>
<dbReference type="InterPro" id="IPR000843">
    <property type="entry name" value="HTH_LacI"/>
</dbReference>
<keyword evidence="4" id="KW-0804">Transcription</keyword>
<dbReference type="EMBL" id="CP063989">
    <property type="protein sequence ID" value="QPL05909.1"/>
    <property type="molecule type" value="Genomic_DNA"/>
</dbReference>
<evidence type="ECO:0000259" key="5">
    <source>
        <dbReference type="PROSITE" id="PS50932"/>
    </source>
</evidence>
<dbReference type="Proteomes" id="UP000594637">
    <property type="component" value="Chromosome"/>
</dbReference>
<evidence type="ECO:0000256" key="4">
    <source>
        <dbReference type="ARBA" id="ARBA00023163"/>
    </source>
</evidence>
<keyword evidence="3 6" id="KW-0238">DNA-binding</keyword>
<dbReference type="InterPro" id="IPR001761">
    <property type="entry name" value="Peripla_BP/Lac1_sug-bd_dom"/>
</dbReference>
<sequence length="353" mass="38502">MAARRVTMRDIAERAHVSVSTVSYALNDSSTLSLSPDTRARVRRIAKEIGYVPNSWAKALQSRSSGAVGVLLDKPLTLPRYATILEGMRRVLRENDIRLVLMDSRGGEVEHSAVEDYRAGRVDGLVVVGHDDVATSQVIDEAVARYSLPFVALDCGAGAAPFSTIEFDYARGVRELVGHLHDRGITHLVHVRPTADARAERERQAELLRVVSGYSGLTLQVVRNGIDDELLMRSDQLDGTSLPLDRPRFVADLGQVLGALREQAATTAVICSWGTDLEIVVWIAHRISPDLLVAGLAQGPLEQSLWPNLVHSVLPLREAGALCAEAVVGELREPPTHRHEVLVPVLRASDPLL</sequence>
<evidence type="ECO:0000313" key="6">
    <source>
        <dbReference type="EMBL" id="QPL05909.1"/>
    </source>
</evidence>
<dbReference type="PANTHER" id="PTHR30146">
    <property type="entry name" value="LACI-RELATED TRANSCRIPTIONAL REPRESSOR"/>
    <property type="match status" value="1"/>
</dbReference>
<name>A0A7T0LLD1_9ACTO</name>
<dbReference type="PROSITE" id="PS00356">
    <property type="entry name" value="HTH_LACI_1"/>
    <property type="match status" value="1"/>
</dbReference>
<dbReference type="RefSeq" id="WP_166855247.1">
    <property type="nucleotide sequence ID" value="NZ_CP063989.1"/>
</dbReference>